<proteinExistence type="predicted"/>
<accession>A0ABX1KD40</accession>
<sequence length="275" mass="30024">MEPILLIVSGWWWVAPAAAGVGAMSYAALTVRGRRARRIELDAARHEERIAHQALQSAQAELRAAKAEVLAVKAGRDARALADARRRLAVKKQTERSASLHLRAARDRLRATALRYRSMRRDSPHPIAELVARHDAVTARWLEYETDAGKALSFPQMLDPQHPPTLAFLRAQREAQTLRAAATQDKVTPETYLAYRDAVQAAEAAFDAAEDDALGIARESVSSLSWDALPAPLTTWLPRAADAIGEAARVVADVRDAVAKRQGGGTSRPDEPPRG</sequence>
<keyword evidence="2" id="KW-1185">Reference proteome</keyword>
<protein>
    <recommendedName>
        <fullName evidence="3">Secreted protein</fullName>
    </recommendedName>
</protein>
<organism evidence="1 2">
    <name type="scientific">Microbacterium salsuginis</name>
    <dbReference type="NCBI Taxonomy" id="2722803"/>
    <lineage>
        <taxon>Bacteria</taxon>
        <taxon>Bacillati</taxon>
        <taxon>Actinomycetota</taxon>
        <taxon>Actinomycetes</taxon>
        <taxon>Micrococcales</taxon>
        <taxon>Microbacteriaceae</taxon>
        <taxon>Microbacterium</taxon>
    </lineage>
</organism>
<evidence type="ECO:0008006" key="3">
    <source>
        <dbReference type="Google" id="ProtNLM"/>
    </source>
</evidence>
<dbReference type="Proteomes" id="UP001429745">
    <property type="component" value="Unassembled WGS sequence"/>
</dbReference>
<comment type="caution">
    <text evidence="1">The sequence shown here is derived from an EMBL/GenBank/DDBJ whole genome shotgun (WGS) entry which is preliminary data.</text>
</comment>
<dbReference type="RefSeq" id="WP_168913394.1">
    <property type="nucleotide sequence ID" value="NZ_JABACI010000004.1"/>
</dbReference>
<name>A0ABX1KD40_9MICO</name>
<evidence type="ECO:0000313" key="1">
    <source>
        <dbReference type="EMBL" id="NLP84943.1"/>
    </source>
</evidence>
<evidence type="ECO:0000313" key="2">
    <source>
        <dbReference type="Proteomes" id="UP001429745"/>
    </source>
</evidence>
<gene>
    <name evidence="1" type="ORF">HF576_13910</name>
</gene>
<reference evidence="1 2" key="1">
    <citation type="submission" date="2020-04" db="EMBL/GenBank/DDBJ databases">
        <title>CFH 90308 Microbacterium sp.</title>
        <authorList>
            <person name="Nie G."/>
            <person name="Ming H."/>
            <person name="Xia T."/>
        </authorList>
    </citation>
    <scope>NUCLEOTIDE SEQUENCE [LARGE SCALE GENOMIC DNA]</scope>
    <source>
        <strain evidence="1 2">CFH 90308</strain>
    </source>
</reference>
<dbReference type="EMBL" id="JABACI010000004">
    <property type="protein sequence ID" value="NLP84943.1"/>
    <property type="molecule type" value="Genomic_DNA"/>
</dbReference>